<keyword evidence="7" id="KW-1185">Reference proteome</keyword>
<organism evidence="6 7">
    <name type="scientific">Thermoactinomyces mirandus</name>
    <dbReference type="NCBI Taxonomy" id="2756294"/>
    <lineage>
        <taxon>Bacteria</taxon>
        <taxon>Bacillati</taxon>
        <taxon>Bacillota</taxon>
        <taxon>Bacilli</taxon>
        <taxon>Bacillales</taxon>
        <taxon>Thermoactinomycetaceae</taxon>
        <taxon>Thermoactinomyces</taxon>
    </lineage>
</organism>
<keyword evidence="2 5" id="KW-0812">Transmembrane</keyword>
<feature type="transmembrane region" description="Helical" evidence="5">
    <location>
        <begin position="41"/>
        <end position="63"/>
    </location>
</feature>
<proteinExistence type="predicted"/>
<dbReference type="Proteomes" id="UP000538292">
    <property type="component" value="Unassembled WGS sequence"/>
</dbReference>
<comment type="subcellular location">
    <subcellularLocation>
        <location evidence="1">Membrane</location>
        <topology evidence="1">Multi-pass membrane protein</topology>
    </subcellularLocation>
</comment>
<protein>
    <submittedName>
        <fullName evidence="6">DUF4870 domain-containing protein</fullName>
    </submittedName>
</protein>
<sequence>MDTKWIKILTHASIWFAPILVPVLVYLLASDRELKRLSLQAMIFHIVMASLIWISSVFAWVLIGIPFVIVFGVIAFVTPVLGIARALLERPFNYPVIRRWV</sequence>
<reference evidence="6 7" key="1">
    <citation type="submission" date="2020-07" db="EMBL/GenBank/DDBJ databases">
        <title>Thermoactinomyces phylogeny.</title>
        <authorList>
            <person name="Dunlap C."/>
        </authorList>
    </citation>
    <scope>NUCLEOTIDE SEQUENCE [LARGE SCALE GENOMIC DNA]</scope>
    <source>
        <strain evidence="6 7">AMNI-1</strain>
    </source>
</reference>
<evidence type="ECO:0000256" key="1">
    <source>
        <dbReference type="ARBA" id="ARBA00004141"/>
    </source>
</evidence>
<keyword evidence="3 5" id="KW-1133">Transmembrane helix</keyword>
<name>A0A7W1XSQ1_9BACL</name>
<evidence type="ECO:0000313" key="6">
    <source>
        <dbReference type="EMBL" id="MBA4602491.1"/>
    </source>
</evidence>
<keyword evidence="4 5" id="KW-0472">Membrane</keyword>
<accession>A0A7W1XSQ1</accession>
<evidence type="ECO:0000256" key="4">
    <source>
        <dbReference type="ARBA" id="ARBA00023136"/>
    </source>
</evidence>
<dbReference type="RefSeq" id="WP_181740066.1">
    <property type="nucleotide sequence ID" value="NZ_JACEOL010000030.1"/>
</dbReference>
<dbReference type="AlphaFoldDB" id="A0A7W1XSQ1"/>
<dbReference type="EMBL" id="JACEOL010000030">
    <property type="protein sequence ID" value="MBA4602491.1"/>
    <property type="molecule type" value="Genomic_DNA"/>
</dbReference>
<feature type="transmembrane region" description="Helical" evidence="5">
    <location>
        <begin position="69"/>
        <end position="88"/>
    </location>
</feature>
<evidence type="ECO:0000313" key="7">
    <source>
        <dbReference type="Proteomes" id="UP000538292"/>
    </source>
</evidence>
<dbReference type="InterPro" id="IPR019109">
    <property type="entry name" value="MamF_MmsF"/>
</dbReference>
<evidence type="ECO:0000256" key="3">
    <source>
        <dbReference type="ARBA" id="ARBA00022989"/>
    </source>
</evidence>
<feature type="transmembrane region" description="Helical" evidence="5">
    <location>
        <begin position="12"/>
        <end position="29"/>
    </location>
</feature>
<gene>
    <name evidence="6" type="ORF">H2C83_09225</name>
</gene>
<comment type="caution">
    <text evidence="6">The sequence shown here is derived from an EMBL/GenBank/DDBJ whole genome shotgun (WGS) entry which is preliminary data.</text>
</comment>
<evidence type="ECO:0000256" key="2">
    <source>
        <dbReference type="ARBA" id="ARBA00022692"/>
    </source>
</evidence>
<dbReference type="Pfam" id="PF09685">
    <property type="entry name" value="MamF_MmsF"/>
    <property type="match status" value="1"/>
</dbReference>
<evidence type="ECO:0000256" key="5">
    <source>
        <dbReference type="SAM" id="Phobius"/>
    </source>
</evidence>